<evidence type="ECO:0000313" key="13">
    <source>
        <dbReference type="EMBL" id="KAF7637639.1"/>
    </source>
</evidence>
<keyword evidence="14" id="KW-1185">Reference proteome</keyword>
<dbReference type="EMBL" id="JABEBT010000018">
    <property type="protein sequence ID" value="KAF7637639.1"/>
    <property type="molecule type" value="Genomic_DNA"/>
</dbReference>
<dbReference type="GO" id="GO:0005576">
    <property type="term" value="C:extracellular region"/>
    <property type="evidence" value="ECO:0007669"/>
    <property type="project" value="UniProtKB-SubCell"/>
</dbReference>
<evidence type="ECO:0000256" key="10">
    <source>
        <dbReference type="ARBA" id="ARBA00025679"/>
    </source>
</evidence>
<dbReference type="Pfam" id="PF03211">
    <property type="entry name" value="Pectate_lyase"/>
    <property type="match status" value="1"/>
</dbReference>
<comment type="subcellular location">
    <subcellularLocation>
        <location evidence="3">Secreted</location>
    </subcellularLocation>
</comment>
<evidence type="ECO:0000256" key="1">
    <source>
        <dbReference type="ARBA" id="ARBA00000695"/>
    </source>
</evidence>
<dbReference type="PANTHER" id="PTHR33407:SF9">
    <property type="entry name" value="PECTATE LYASE F-RELATED"/>
    <property type="match status" value="1"/>
</dbReference>
<gene>
    <name evidence="13" type="ORF">Mgra_00002896</name>
</gene>
<sequence>MINNFLNLISLNILLLLLFIFYFNTNSISQAFSKINDDFCKFPQPSGEEKVDEPKEVKGEVDFKFIRLIATNKLINDCSINGSVNGKHIIIIEDGGKISNLILGNPAKGIWCKGSCTLENFYFNKINSISNLDWEKVCYHAAGFSGNDDTPKIHKVIGGAAINAPDKFFTQSSKGKTIIENFCGHKFGKVYCSCGSGCKPQYDRTLNHNYKDTMFMSNIYIEPNTKVEYICQEYNGTTEVNNQQINNEKEDEKKKK</sequence>
<organism evidence="13 14">
    <name type="scientific">Meloidogyne graminicola</name>
    <dbReference type="NCBI Taxonomy" id="189291"/>
    <lineage>
        <taxon>Eukaryota</taxon>
        <taxon>Metazoa</taxon>
        <taxon>Ecdysozoa</taxon>
        <taxon>Nematoda</taxon>
        <taxon>Chromadorea</taxon>
        <taxon>Rhabditida</taxon>
        <taxon>Tylenchina</taxon>
        <taxon>Tylenchomorpha</taxon>
        <taxon>Tylenchoidea</taxon>
        <taxon>Meloidogynidae</taxon>
        <taxon>Meloidogyninae</taxon>
        <taxon>Meloidogyne</taxon>
    </lineage>
</organism>
<dbReference type="InterPro" id="IPR004898">
    <property type="entry name" value="Pectate_lyase_PlyH/PlyE-like"/>
</dbReference>
<reference evidence="13" key="1">
    <citation type="journal article" date="2020" name="Ecol. Evol.">
        <title>Genome structure and content of the rice root-knot nematode (Meloidogyne graminicola).</title>
        <authorList>
            <person name="Phan N.T."/>
            <person name="Danchin E.G.J."/>
            <person name="Klopp C."/>
            <person name="Perfus-Barbeoch L."/>
            <person name="Kozlowski D.K."/>
            <person name="Koutsovoulos G.D."/>
            <person name="Lopez-Roques C."/>
            <person name="Bouchez O."/>
            <person name="Zahm M."/>
            <person name="Besnard G."/>
            <person name="Bellafiore S."/>
        </authorList>
    </citation>
    <scope>NUCLEOTIDE SEQUENCE</scope>
    <source>
        <strain evidence="13">VN-18</strain>
    </source>
</reference>
<evidence type="ECO:0000256" key="9">
    <source>
        <dbReference type="ARBA" id="ARBA00023239"/>
    </source>
</evidence>
<evidence type="ECO:0000256" key="2">
    <source>
        <dbReference type="ARBA" id="ARBA00001913"/>
    </source>
</evidence>
<dbReference type="Gene3D" id="2.160.20.10">
    <property type="entry name" value="Single-stranded right-handed beta-helix, Pectin lyase-like"/>
    <property type="match status" value="1"/>
</dbReference>
<comment type="catalytic activity">
    <reaction evidence="1">
        <text>Eliminative cleavage of (1-&gt;4)-alpha-D-galacturonan to give oligosaccharides with 4-deoxy-alpha-D-galact-4-enuronosyl groups at their non-reducing ends.</text>
        <dbReference type="EC" id="4.2.2.2"/>
    </reaction>
</comment>
<comment type="caution">
    <text evidence="13">The sequence shown here is derived from an EMBL/GenBank/DDBJ whole genome shotgun (WGS) entry which is preliminary data.</text>
</comment>
<evidence type="ECO:0000313" key="14">
    <source>
        <dbReference type="Proteomes" id="UP000605970"/>
    </source>
</evidence>
<keyword evidence="7" id="KW-0732">Signal</keyword>
<keyword evidence="8" id="KW-0106">Calcium</keyword>
<evidence type="ECO:0000256" key="11">
    <source>
        <dbReference type="ARBA" id="ARBA00039895"/>
    </source>
</evidence>
<evidence type="ECO:0000256" key="3">
    <source>
        <dbReference type="ARBA" id="ARBA00004613"/>
    </source>
</evidence>
<keyword evidence="12" id="KW-0812">Transmembrane</keyword>
<dbReference type="OrthoDB" id="441042at2759"/>
<accession>A0A8S9ZWM6</accession>
<dbReference type="EC" id="4.2.2.2" evidence="5"/>
<comment type="function">
    <text evidence="10">Pectinolytic enzyme consist of four classes of enzymes: pectin lyase, polygalacturonase, pectin methylesterase and rhamnogalacturonase. Among pectinolytic enzymes, pectin lyase is the most important in depolymerization of pectin, since it cleaves internal glycosidic bonds of highly methylated pectins. Favors pectate, the anion, over pectin, the methyl ester.</text>
</comment>
<dbReference type="AlphaFoldDB" id="A0A8S9ZWM6"/>
<evidence type="ECO:0000256" key="12">
    <source>
        <dbReference type="SAM" id="Phobius"/>
    </source>
</evidence>
<feature type="transmembrane region" description="Helical" evidence="12">
    <location>
        <begin position="6"/>
        <end position="24"/>
    </location>
</feature>
<dbReference type="GO" id="GO:0030570">
    <property type="term" value="F:pectate lyase activity"/>
    <property type="evidence" value="ECO:0007669"/>
    <property type="project" value="UniProtKB-EC"/>
</dbReference>
<name>A0A8S9ZWM6_9BILA</name>
<dbReference type="GO" id="GO:0045490">
    <property type="term" value="P:pectin catabolic process"/>
    <property type="evidence" value="ECO:0007669"/>
    <property type="project" value="TreeGrafter"/>
</dbReference>
<comment type="cofactor">
    <cofactor evidence="2">
        <name>Ca(2+)</name>
        <dbReference type="ChEBI" id="CHEBI:29108"/>
    </cofactor>
</comment>
<keyword evidence="12" id="KW-1133">Transmembrane helix</keyword>
<comment type="similarity">
    <text evidence="4">Belongs to the polysaccharide lyase 3 family.</text>
</comment>
<evidence type="ECO:0000256" key="8">
    <source>
        <dbReference type="ARBA" id="ARBA00022837"/>
    </source>
</evidence>
<keyword evidence="12" id="KW-0472">Membrane</keyword>
<protein>
    <recommendedName>
        <fullName evidence="11">Probable pectate lyase F</fullName>
        <ecNumber evidence="5">4.2.2.2</ecNumber>
    </recommendedName>
</protein>
<dbReference type="PANTHER" id="PTHR33407">
    <property type="entry name" value="PECTATE LYASE F-RELATED"/>
    <property type="match status" value="1"/>
</dbReference>
<evidence type="ECO:0000256" key="7">
    <source>
        <dbReference type="ARBA" id="ARBA00022729"/>
    </source>
</evidence>
<evidence type="ECO:0000256" key="6">
    <source>
        <dbReference type="ARBA" id="ARBA00022525"/>
    </source>
</evidence>
<keyword evidence="6" id="KW-0964">Secreted</keyword>
<dbReference type="InterPro" id="IPR011050">
    <property type="entry name" value="Pectin_lyase_fold/virulence"/>
</dbReference>
<evidence type="ECO:0000256" key="4">
    <source>
        <dbReference type="ARBA" id="ARBA00006463"/>
    </source>
</evidence>
<dbReference type="InterPro" id="IPR012334">
    <property type="entry name" value="Pectin_lyas_fold"/>
</dbReference>
<evidence type="ECO:0000256" key="5">
    <source>
        <dbReference type="ARBA" id="ARBA00012272"/>
    </source>
</evidence>
<keyword evidence="9" id="KW-0456">Lyase</keyword>
<dbReference type="SUPFAM" id="SSF51126">
    <property type="entry name" value="Pectin lyase-like"/>
    <property type="match status" value="1"/>
</dbReference>
<proteinExistence type="inferred from homology"/>
<dbReference type="Proteomes" id="UP000605970">
    <property type="component" value="Unassembled WGS sequence"/>
</dbReference>